<name>A0ABM9HH61_9BACT</name>
<keyword evidence="2 4" id="KW-0456">Lyase</keyword>
<reference evidence="4 5" key="1">
    <citation type="submission" date="2022-09" db="EMBL/GenBank/DDBJ databases">
        <authorList>
            <person name="Kop L."/>
        </authorList>
    </citation>
    <scope>NUCLEOTIDE SEQUENCE [LARGE SCALE GENOMIC DNA]</scope>
    <source>
        <strain evidence="4 5">347</strain>
    </source>
</reference>
<dbReference type="InterPro" id="IPR051818">
    <property type="entry name" value="TPP_dependent_decarboxylase"/>
</dbReference>
<evidence type="ECO:0000313" key="5">
    <source>
        <dbReference type="Proteomes" id="UP001157733"/>
    </source>
</evidence>
<evidence type="ECO:0000256" key="2">
    <source>
        <dbReference type="ARBA" id="ARBA00023239"/>
    </source>
</evidence>
<dbReference type="Pfam" id="PF02775">
    <property type="entry name" value="TPP_enzyme_C"/>
    <property type="match status" value="1"/>
</dbReference>
<dbReference type="RefSeq" id="WP_282012385.1">
    <property type="nucleotide sequence ID" value="NZ_OX336137.1"/>
</dbReference>
<sequence>MKGIEVYRELAPLLQAEPVVCANGYISREFFNVDDRKGNFYMIGSMGLASSIGLGVALARPDRKTIILDGDGNVLMAMGTLAMIAAAQPKNLLHICIDNEVYESTGKQRSLSSAIRLEEVAKSSGYTQVLRVTKKEELKPAYEQLHAADGPTFLLIKVEPGFDPNNGRVTHTPEEIKSRFMETLTS</sequence>
<dbReference type="PANTHER" id="PTHR42818:SF1">
    <property type="entry name" value="SULFOPYRUVATE DECARBOXYLASE"/>
    <property type="match status" value="1"/>
</dbReference>
<keyword evidence="5" id="KW-1185">Reference proteome</keyword>
<dbReference type="EC" id="4.1.1.79" evidence="4"/>
<dbReference type="PANTHER" id="PTHR42818">
    <property type="entry name" value="SULFOPYRUVATE DECARBOXYLASE SUBUNIT ALPHA"/>
    <property type="match status" value="1"/>
</dbReference>
<protein>
    <submittedName>
        <fullName evidence="4">Sulfopyruvate decarboxylase, beta subunit</fullName>
        <ecNumber evidence="4">4.1.1.79</ecNumber>
    </submittedName>
</protein>
<proteinExistence type="predicted"/>
<evidence type="ECO:0000259" key="3">
    <source>
        <dbReference type="Pfam" id="PF02775"/>
    </source>
</evidence>
<keyword evidence="1" id="KW-0210">Decarboxylase</keyword>
<dbReference type="GO" id="GO:0050545">
    <property type="term" value="F:sulfopyruvate decarboxylase activity"/>
    <property type="evidence" value="ECO:0007669"/>
    <property type="project" value="UniProtKB-EC"/>
</dbReference>
<dbReference type="SUPFAM" id="SSF52518">
    <property type="entry name" value="Thiamin diphosphate-binding fold (THDP-binding)"/>
    <property type="match status" value="1"/>
</dbReference>
<organism evidence="4 5">
    <name type="scientific">Nitrospina watsonii</name>
    <dbReference type="NCBI Taxonomy" id="1323948"/>
    <lineage>
        <taxon>Bacteria</taxon>
        <taxon>Pseudomonadati</taxon>
        <taxon>Nitrospinota/Tectimicrobiota group</taxon>
        <taxon>Nitrospinota</taxon>
        <taxon>Nitrospinia</taxon>
        <taxon>Nitrospinales</taxon>
        <taxon>Nitrospinaceae</taxon>
        <taxon>Nitrospina</taxon>
    </lineage>
</organism>
<evidence type="ECO:0000313" key="4">
    <source>
        <dbReference type="EMBL" id="CAI2719562.1"/>
    </source>
</evidence>
<evidence type="ECO:0000256" key="1">
    <source>
        <dbReference type="ARBA" id="ARBA00022793"/>
    </source>
</evidence>
<dbReference type="InterPro" id="IPR029061">
    <property type="entry name" value="THDP-binding"/>
</dbReference>
<dbReference type="Gene3D" id="3.40.50.970">
    <property type="match status" value="1"/>
</dbReference>
<feature type="domain" description="Thiamine pyrophosphate enzyme TPP-binding" evidence="3">
    <location>
        <begin position="41"/>
        <end position="154"/>
    </location>
</feature>
<dbReference type="Proteomes" id="UP001157733">
    <property type="component" value="Chromosome"/>
</dbReference>
<dbReference type="InterPro" id="IPR011766">
    <property type="entry name" value="TPP_enzyme_TPP-bd"/>
</dbReference>
<accession>A0ABM9HH61</accession>
<gene>
    <name evidence="4" type="primary">comE</name>
    <name evidence="4" type="ORF">NSPWAT_2706</name>
</gene>
<dbReference type="EMBL" id="OX336137">
    <property type="protein sequence ID" value="CAI2719562.1"/>
    <property type="molecule type" value="Genomic_DNA"/>
</dbReference>